<dbReference type="PANTHER" id="PTHR42920">
    <property type="entry name" value="OS03G0707200 PROTEIN-RELATED"/>
    <property type="match status" value="1"/>
</dbReference>
<dbReference type="SUPFAM" id="SSF103481">
    <property type="entry name" value="Multidrug resistance efflux transporter EmrE"/>
    <property type="match status" value="2"/>
</dbReference>
<name>C7N2I6_SLAHD</name>
<feature type="domain" description="EamA" evidence="8">
    <location>
        <begin position="5"/>
        <end position="133"/>
    </location>
</feature>
<evidence type="ECO:0000313" key="9">
    <source>
        <dbReference type="EMBL" id="ACV23494.1"/>
    </source>
</evidence>
<evidence type="ECO:0000256" key="5">
    <source>
        <dbReference type="ARBA" id="ARBA00022989"/>
    </source>
</evidence>
<evidence type="ECO:0000256" key="3">
    <source>
        <dbReference type="ARBA" id="ARBA00022475"/>
    </source>
</evidence>
<sequence length="290" mass="31405">MKYKLLLVLATLIWGSSFVMVKDLTDVMAPAWLLAIRFVAATVVMAAVCLVRREPLFDREHIKYGIIIGLPLFMGYLFQTIGITDTTPGKNAFLTATYCVIVPFLTWAVDRKRPNRFNIVAALLCLSGIGLISLTGSFTIGFGDAMTLCCAVFYAVQILFMSKFGKGRNVVVLTVWQFATVTAGSLMVALVSAEPPTPAAMTPGVWLSFAYLAFIVTALAVFVQNIGLANVEPATGGLLLSLESVFGVAFSIALGREPLTPRILVGFVVVFVAMVASEYLPAKLERRRTS</sequence>
<dbReference type="KEGG" id="shi:Shel_24860"/>
<evidence type="ECO:0000256" key="1">
    <source>
        <dbReference type="ARBA" id="ARBA00004651"/>
    </source>
</evidence>
<dbReference type="EMBL" id="CP001684">
    <property type="protein sequence ID" value="ACV23494.1"/>
    <property type="molecule type" value="Genomic_DNA"/>
</dbReference>
<dbReference type="AlphaFoldDB" id="C7N2I6"/>
<dbReference type="InterPro" id="IPR051258">
    <property type="entry name" value="Diverse_Substrate_Transporter"/>
</dbReference>
<feature type="domain" description="EamA" evidence="8">
    <location>
        <begin position="142"/>
        <end position="275"/>
    </location>
</feature>
<feature type="transmembrane region" description="Helical" evidence="7">
    <location>
        <begin position="172"/>
        <end position="193"/>
    </location>
</feature>
<dbReference type="STRING" id="471855.Shel_24860"/>
<dbReference type="RefSeq" id="WP_012799592.1">
    <property type="nucleotide sequence ID" value="NC_013165.1"/>
</dbReference>
<dbReference type="Pfam" id="PF00892">
    <property type="entry name" value="EamA"/>
    <property type="match status" value="2"/>
</dbReference>
<proteinExistence type="inferred from homology"/>
<dbReference type="PANTHER" id="PTHR42920:SF5">
    <property type="entry name" value="EAMA DOMAIN-CONTAINING PROTEIN"/>
    <property type="match status" value="1"/>
</dbReference>
<keyword evidence="4 7" id="KW-0812">Transmembrane</keyword>
<gene>
    <name evidence="9" type="ordered locus">Shel_24860</name>
</gene>
<dbReference type="GO" id="GO:0005886">
    <property type="term" value="C:plasma membrane"/>
    <property type="evidence" value="ECO:0007669"/>
    <property type="project" value="UniProtKB-SubCell"/>
</dbReference>
<keyword evidence="3" id="KW-1003">Cell membrane</keyword>
<dbReference type="InterPro" id="IPR000620">
    <property type="entry name" value="EamA_dom"/>
</dbReference>
<comment type="similarity">
    <text evidence="2">Belongs to the EamA transporter family.</text>
</comment>
<dbReference type="eggNOG" id="COG0697">
    <property type="taxonomic scope" value="Bacteria"/>
</dbReference>
<dbReference type="HOGENOM" id="CLU_033863_21_3_11"/>
<feature type="transmembrane region" description="Helical" evidence="7">
    <location>
        <begin position="235"/>
        <end position="255"/>
    </location>
</feature>
<feature type="transmembrane region" description="Helical" evidence="7">
    <location>
        <begin position="261"/>
        <end position="280"/>
    </location>
</feature>
<keyword evidence="10" id="KW-1185">Reference proteome</keyword>
<evidence type="ECO:0000256" key="4">
    <source>
        <dbReference type="ARBA" id="ARBA00022692"/>
    </source>
</evidence>
<reference evidence="9 10" key="1">
    <citation type="journal article" date="2009" name="Stand. Genomic Sci.">
        <title>Complete genome sequence of Slackia heliotrinireducens type strain (RHS 1).</title>
        <authorList>
            <person name="Pukall R."/>
            <person name="Lapidus A."/>
            <person name="Nolan M."/>
            <person name="Copeland A."/>
            <person name="Glavina Del Rio T."/>
            <person name="Lucas S."/>
            <person name="Chen F."/>
            <person name="Tice H."/>
            <person name="Cheng J.F."/>
            <person name="Chertkov O."/>
            <person name="Bruce D."/>
            <person name="Goodwin L."/>
            <person name="Kuske C."/>
            <person name="Brettin T."/>
            <person name="Detter J.C."/>
            <person name="Han C."/>
            <person name="Pitluck S."/>
            <person name="Pati A."/>
            <person name="Mavrommatis K."/>
            <person name="Ivanova N."/>
            <person name="Ovchinnikova G."/>
            <person name="Chen A."/>
            <person name="Palaniappan K."/>
            <person name="Schneider S."/>
            <person name="Rohde M."/>
            <person name="Chain P."/>
            <person name="D'haeseleer P."/>
            <person name="Goker M."/>
            <person name="Bristow J."/>
            <person name="Eisen J.A."/>
            <person name="Markowitz V."/>
            <person name="Kyrpides N.C."/>
            <person name="Klenk H.P."/>
            <person name="Hugenholtz P."/>
        </authorList>
    </citation>
    <scope>NUCLEOTIDE SEQUENCE [LARGE SCALE GENOMIC DNA]</scope>
    <source>
        <strain evidence="10">ATCC 29202 / DSM 20476 / NCTC 11029 / RHS 1</strain>
    </source>
</reference>
<feature type="transmembrane region" description="Helical" evidence="7">
    <location>
        <begin position="205"/>
        <end position="223"/>
    </location>
</feature>
<keyword evidence="6 7" id="KW-0472">Membrane</keyword>
<evidence type="ECO:0000256" key="2">
    <source>
        <dbReference type="ARBA" id="ARBA00007362"/>
    </source>
</evidence>
<comment type="subcellular location">
    <subcellularLocation>
        <location evidence="1">Cell membrane</location>
        <topology evidence="1">Multi-pass membrane protein</topology>
    </subcellularLocation>
</comment>
<evidence type="ECO:0000256" key="6">
    <source>
        <dbReference type="ARBA" id="ARBA00023136"/>
    </source>
</evidence>
<dbReference type="InterPro" id="IPR037185">
    <property type="entry name" value="EmrE-like"/>
</dbReference>
<dbReference type="Proteomes" id="UP000002026">
    <property type="component" value="Chromosome"/>
</dbReference>
<keyword evidence="5 7" id="KW-1133">Transmembrane helix</keyword>
<evidence type="ECO:0000256" key="7">
    <source>
        <dbReference type="SAM" id="Phobius"/>
    </source>
</evidence>
<feature type="transmembrane region" description="Helical" evidence="7">
    <location>
        <begin position="91"/>
        <end position="109"/>
    </location>
</feature>
<feature type="transmembrane region" description="Helical" evidence="7">
    <location>
        <begin position="140"/>
        <end position="160"/>
    </location>
</feature>
<feature type="transmembrane region" description="Helical" evidence="7">
    <location>
        <begin position="116"/>
        <end position="134"/>
    </location>
</feature>
<feature type="transmembrane region" description="Helical" evidence="7">
    <location>
        <begin position="31"/>
        <end position="50"/>
    </location>
</feature>
<accession>C7N2I6</accession>
<evidence type="ECO:0000313" key="10">
    <source>
        <dbReference type="Proteomes" id="UP000002026"/>
    </source>
</evidence>
<protein>
    <submittedName>
        <fullName evidence="9">DMT(Drug/metabolite transporter) superfamily permease</fullName>
    </submittedName>
</protein>
<organism evidence="9 10">
    <name type="scientific">Slackia heliotrinireducens (strain ATCC 29202 / DSM 20476 / NCTC 11029 / RHS 1)</name>
    <name type="common">Peptococcus heliotrinreducens</name>
    <dbReference type="NCBI Taxonomy" id="471855"/>
    <lineage>
        <taxon>Bacteria</taxon>
        <taxon>Bacillati</taxon>
        <taxon>Actinomycetota</taxon>
        <taxon>Coriobacteriia</taxon>
        <taxon>Eggerthellales</taxon>
        <taxon>Eggerthellaceae</taxon>
        <taxon>Slackia</taxon>
    </lineage>
</organism>
<evidence type="ECO:0000259" key="8">
    <source>
        <dbReference type="Pfam" id="PF00892"/>
    </source>
</evidence>
<feature type="transmembrane region" description="Helical" evidence="7">
    <location>
        <begin position="62"/>
        <end position="79"/>
    </location>
</feature>